<dbReference type="RefSeq" id="WP_106117856.1">
    <property type="nucleotide sequence ID" value="NZ_PVUH01000003.1"/>
</dbReference>
<name>A0A2T0IG21_PSEFL</name>
<dbReference type="EMBL" id="PVUH01000003">
    <property type="protein sequence ID" value="PRW94280.1"/>
    <property type="molecule type" value="Genomic_DNA"/>
</dbReference>
<sequence length="233" mass="25840">MVAQQLLPGNDTPLERNAAQALAQIQRVPIPLRQLCNPNTCPVDLLPYLAWAFSVDRWDSRWTEAAKRAAIRSSHYIHSRKGTIGALRRVVEPLGYLIEVLEWWQTTPEGVPGTFALKVGVLETGITEEMYQELTWLIDDAKPVTRHLTGLAISLETTGGINIFASTYDGDEIDVYPPVLRDIVTTGVIRAPGREHTIDTLDIYPPVPGVINLTCYIGAAGREHSIDTLDIYP</sequence>
<evidence type="ECO:0000313" key="2">
    <source>
        <dbReference type="Proteomes" id="UP000239731"/>
    </source>
</evidence>
<proteinExistence type="predicted"/>
<organism evidence="1 2">
    <name type="scientific">Pseudomonas fluorescens</name>
    <dbReference type="NCBI Taxonomy" id="294"/>
    <lineage>
        <taxon>Bacteria</taxon>
        <taxon>Pseudomonadati</taxon>
        <taxon>Pseudomonadota</taxon>
        <taxon>Gammaproteobacteria</taxon>
        <taxon>Pseudomonadales</taxon>
        <taxon>Pseudomonadaceae</taxon>
        <taxon>Pseudomonas</taxon>
    </lineage>
</organism>
<dbReference type="NCBIfam" id="TIGR01634">
    <property type="entry name" value="tail_P2_I"/>
    <property type="match status" value="1"/>
</dbReference>
<evidence type="ECO:0000313" key="1">
    <source>
        <dbReference type="EMBL" id="PRW94280.1"/>
    </source>
</evidence>
<dbReference type="Proteomes" id="UP000239731">
    <property type="component" value="Unassembled WGS sequence"/>
</dbReference>
<accession>A0A2T0IG21</accession>
<dbReference type="AlphaFoldDB" id="A0A2T0IG21"/>
<gene>
    <name evidence="1" type="ORF">C7A10_05750</name>
</gene>
<reference evidence="1 2" key="1">
    <citation type="submission" date="2018-03" db="EMBL/GenBank/DDBJ databases">
        <title>Blue discolouration in mozzarella cheese caused by Pseudomonas fluorescens.</title>
        <authorList>
            <person name="Chiesa F."/>
            <person name="Dalmasso A."/>
            <person name="Lomonaco S."/>
        </authorList>
    </citation>
    <scope>NUCLEOTIDE SEQUENCE [LARGE SCALE GENOMIC DNA]</scope>
    <source>
        <strain evidence="1 2">11293</strain>
    </source>
</reference>
<comment type="caution">
    <text evidence="1">The sequence shown here is derived from an EMBL/GenBank/DDBJ whole genome shotgun (WGS) entry which is preliminary data.</text>
</comment>
<dbReference type="InterPro" id="IPR006521">
    <property type="entry name" value="Tail_protein_I"/>
</dbReference>
<dbReference type="Pfam" id="PF09684">
    <property type="entry name" value="Tail_P2_I"/>
    <property type="match status" value="1"/>
</dbReference>
<protein>
    <submittedName>
        <fullName evidence="1">Phage tail protein I</fullName>
    </submittedName>
</protein>